<feature type="transmembrane region" description="Helical" evidence="7">
    <location>
        <begin position="98"/>
        <end position="118"/>
    </location>
</feature>
<organism evidence="9">
    <name type="scientific">Chlamydomonas euryale</name>
    <dbReference type="NCBI Taxonomy" id="1486919"/>
    <lineage>
        <taxon>Eukaryota</taxon>
        <taxon>Viridiplantae</taxon>
        <taxon>Chlorophyta</taxon>
        <taxon>core chlorophytes</taxon>
        <taxon>Chlorophyceae</taxon>
        <taxon>CS clade</taxon>
        <taxon>Chlamydomonadales</taxon>
        <taxon>Chlamydomonadaceae</taxon>
        <taxon>Chlamydomonas</taxon>
    </lineage>
</organism>
<accession>A0A7R9VI65</accession>
<dbReference type="InterPro" id="IPR016964">
    <property type="entry name" value="Sigma2_recept"/>
</dbReference>
<dbReference type="PROSITE" id="PS51751">
    <property type="entry name" value="EXPERA"/>
    <property type="match status" value="1"/>
</dbReference>
<evidence type="ECO:0000256" key="7">
    <source>
        <dbReference type="PIRNR" id="PIRNR031032"/>
    </source>
</evidence>
<evidence type="ECO:0000256" key="1">
    <source>
        <dbReference type="ARBA" id="ARBA00004477"/>
    </source>
</evidence>
<dbReference type="InterPro" id="IPR033118">
    <property type="entry name" value="EXPERA"/>
</dbReference>
<evidence type="ECO:0000256" key="2">
    <source>
        <dbReference type="ARBA" id="ARBA00009096"/>
    </source>
</evidence>
<dbReference type="PANTHER" id="PTHR31204">
    <property type="entry name" value="SIGMA INTRACELLULAR RECEPTOR 2"/>
    <property type="match status" value="1"/>
</dbReference>
<evidence type="ECO:0000313" key="9">
    <source>
        <dbReference type="EMBL" id="CAD8296410.1"/>
    </source>
</evidence>
<evidence type="ECO:0000256" key="4">
    <source>
        <dbReference type="ARBA" id="ARBA00022824"/>
    </source>
</evidence>
<dbReference type="GO" id="GO:0005789">
    <property type="term" value="C:endoplasmic reticulum membrane"/>
    <property type="evidence" value="ECO:0007669"/>
    <property type="project" value="UniProtKB-SubCell"/>
</dbReference>
<evidence type="ECO:0000259" key="8">
    <source>
        <dbReference type="PROSITE" id="PS51751"/>
    </source>
</evidence>
<keyword evidence="5 7" id="KW-1133">Transmembrane helix</keyword>
<comment type="subcellular location">
    <subcellularLocation>
        <location evidence="1">Endoplasmic reticulum membrane</location>
        <topology evidence="1">Multi-pass membrane protein</topology>
    </subcellularLocation>
</comment>
<dbReference type="AlphaFoldDB" id="A0A7R9VI65"/>
<evidence type="ECO:0000256" key="5">
    <source>
        <dbReference type="ARBA" id="ARBA00022989"/>
    </source>
</evidence>
<protein>
    <recommendedName>
        <fullName evidence="8">EXPERA domain-containing protein</fullName>
    </recommendedName>
</protein>
<dbReference type="EMBL" id="HBEC01029260">
    <property type="protein sequence ID" value="CAD8296410.1"/>
    <property type="molecule type" value="Transcribed_RNA"/>
</dbReference>
<comment type="similarity">
    <text evidence="2">Belongs to the TMEM97/sigma-2 receptor family.</text>
</comment>
<sequence>MALLGAWFDTMMLFYFILHIPTTVLVDSQSVIPQEYFPPFLIEMLQWHIKTNGDFLVDTNPPWFVALVCGEVFLQLPFFFVATYAYIAKKNWIRIPALIYGVHTATTMIPIFGEILTVGNYQLAGIYAPYLVVPLLLATKMATTKTPFPPSSKPKRL</sequence>
<dbReference type="InterPro" id="IPR051987">
    <property type="entry name" value="Sigma-2_receptor-like"/>
</dbReference>
<proteinExistence type="inferred from homology"/>
<reference evidence="9" key="1">
    <citation type="submission" date="2021-01" db="EMBL/GenBank/DDBJ databases">
        <authorList>
            <person name="Corre E."/>
            <person name="Pelletier E."/>
            <person name="Niang G."/>
            <person name="Scheremetjew M."/>
            <person name="Finn R."/>
            <person name="Kale V."/>
            <person name="Holt S."/>
            <person name="Cochrane G."/>
            <person name="Meng A."/>
            <person name="Brown T."/>
            <person name="Cohen L."/>
        </authorList>
    </citation>
    <scope>NUCLEOTIDE SEQUENCE</scope>
    <source>
        <strain evidence="9">CCMP219</strain>
    </source>
</reference>
<feature type="transmembrane region" description="Helical" evidence="7">
    <location>
        <begin position="12"/>
        <end position="32"/>
    </location>
</feature>
<feature type="domain" description="EXPERA" evidence="8">
    <location>
        <begin position="8"/>
        <end position="138"/>
    </location>
</feature>
<name>A0A7R9VI65_9CHLO</name>
<feature type="transmembrane region" description="Helical" evidence="7">
    <location>
        <begin position="63"/>
        <end position="86"/>
    </location>
</feature>
<keyword evidence="6 7" id="KW-0472">Membrane</keyword>
<feature type="transmembrane region" description="Helical" evidence="7">
    <location>
        <begin position="124"/>
        <end position="143"/>
    </location>
</feature>
<evidence type="ECO:0000256" key="3">
    <source>
        <dbReference type="ARBA" id="ARBA00022692"/>
    </source>
</evidence>
<evidence type="ECO:0000256" key="6">
    <source>
        <dbReference type="ARBA" id="ARBA00023136"/>
    </source>
</evidence>
<keyword evidence="4" id="KW-0256">Endoplasmic reticulum</keyword>
<dbReference type="PIRSF" id="PIRSF031032">
    <property type="entry name" value="TMP_97_prd"/>
    <property type="match status" value="1"/>
</dbReference>
<keyword evidence="3 7" id="KW-0812">Transmembrane</keyword>
<dbReference type="Pfam" id="PF05241">
    <property type="entry name" value="EBP"/>
    <property type="match status" value="1"/>
</dbReference>
<gene>
    <name evidence="9" type="ORF">CEUR00632_LOCUS13497</name>
</gene>
<dbReference type="PANTHER" id="PTHR31204:SF1">
    <property type="entry name" value="SIGMA INTRACELLULAR RECEPTOR 2"/>
    <property type="match status" value="1"/>
</dbReference>